<accession>A0A0B6APT4</accession>
<keyword evidence="1" id="KW-0378">Hydrolase</keyword>
<dbReference type="AlphaFoldDB" id="A0A0B6APT4"/>
<dbReference type="EMBL" id="CP009920">
    <property type="protein sequence ID" value="AJI22658.1"/>
    <property type="molecule type" value="Genomic_DNA"/>
</dbReference>
<sequence>MTKKYYISLSSGEINQSNTASDWNYAIEATDEEVEKLRTYLDQRASSDWSSFWRSHIPYLEYHHDSQNDMYDKTTVEIYAMLYQLGDDETKSHIKQMNILSSDRME</sequence>
<evidence type="ECO:0000313" key="1">
    <source>
        <dbReference type="EMBL" id="AJI22658.1"/>
    </source>
</evidence>
<dbReference type="PATRIC" id="fig|592022.4.peg.4854"/>
<dbReference type="GeneID" id="93645324"/>
<dbReference type="KEGG" id="bmeg:BG04_1860"/>
<gene>
    <name evidence="1" type="ORF">BG04_1860</name>
</gene>
<dbReference type="HOGENOM" id="CLU_164656_0_0_9"/>
<reference evidence="1 2" key="1">
    <citation type="journal article" date="2015" name="Genome Announc.">
        <title>Complete genome sequences for 35 biothreat assay-relevant bacillus species.</title>
        <authorList>
            <person name="Johnson S.L."/>
            <person name="Daligault H.E."/>
            <person name="Davenport K.W."/>
            <person name="Jaissle J."/>
            <person name="Frey K.G."/>
            <person name="Ladner J.T."/>
            <person name="Broomall S.M."/>
            <person name="Bishop-Lilly K.A."/>
            <person name="Bruce D.C."/>
            <person name="Gibbons H.S."/>
            <person name="Coyne S.R."/>
            <person name="Lo C.C."/>
            <person name="Meincke L."/>
            <person name="Munk A.C."/>
            <person name="Koroleva G.I."/>
            <person name="Rosenzweig C.N."/>
            <person name="Palacios G.F."/>
            <person name="Redden C.L."/>
            <person name="Minogue T.D."/>
            <person name="Chain P.S."/>
        </authorList>
    </citation>
    <scope>NUCLEOTIDE SEQUENCE [LARGE SCALE GENOMIC DNA]</scope>
    <source>
        <strain evidence="2">ATCC 14581 / DSM 32 / JCM 2506 / NBRC 15308 / NCIMB 9376 / NCTC 10342 / NRRL B-14308 / VKM B-512</strain>
    </source>
</reference>
<dbReference type="Proteomes" id="UP000031829">
    <property type="component" value="Chromosome"/>
</dbReference>
<dbReference type="GO" id="GO:0016787">
    <property type="term" value="F:hydrolase activity"/>
    <property type="evidence" value="ECO:0007669"/>
    <property type="project" value="UniProtKB-KW"/>
</dbReference>
<evidence type="ECO:0000313" key="2">
    <source>
        <dbReference type="Proteomes" id="UP000031829"/>
    </source>
</evidence>
<protein>
    <submittedName>
        <fullName evidence="1">Putative hydrolase</fullName>
    </submittedName>
</protein>
<dbReference type="RefSeq" id="WP_013085266.1">
    <property type="nucleotide sequence ID" value="NZ_BCVB01000008.1"/>
</dbReference>
<name>A0A0B6APT4_PRIM2</name>
<proteinExistence type="predicted"/>
<organism evidence="1 2">
    <name type="scientific">Priestia megaterium (strain ATCC 14581 / DSM 32 / CCUG 1817 / JCM 2506 / NBRC 15308 / NCIMB 9376 / NCTC 10342 / NRRL B-14308 / VKM B-512 / Ford 19)</name>
    <name type="common">Bacillus megaterium</name>
    <dbReference type="NCBI Taxonomy" id="1348623"/>
    <lineage>
        <taxon>Bacteria</taxon>
        <taxon>Bacillati</taxon>
        <taxon>Bacillota</taxon>
        <taxon>Bacilli</taxon>
        <taxon>Bacillales</taxon>
        <taxon>Bacillaceae</taxon>
        <taxon>Priestia</taxon>
    </lineage>
</organism>